<dbReference type="PANTHER" id="PTHR45527:SF1">
    <property type="entry name" value="FATTY ACID SYNTHASE"/>
    <property type="match status" value="1"/>
</dbReference>
<feature type="domain" description="Carrier" evidence="4">
    <location>
        <begin position="645"/>
        <end position="719"/>
    </location>
</feature>
<dbReference type="Gene3D" id="2.30.38.10">
    <property type="entry name" value="Luciferase, Domain 3"/>
    <property type="match status" value="3"/>
</dbReference>
<evidence type="ECO:0000313" key="5">
    <source>
        <dbReference type="EMBL" id="GHO60113.1"/>
    </source>
</evidence>
<dbReference type="InterPro" id="IPR036736">
    <property type="entry name" value="ACP-like_sf"/>
</dbReference>
<dbReference type="InterPro" id="IPR025110">
    <property type="entry name" value="AMP-bd_C"/>
</dbReference>
<dbReference type="Gene3D" id="3.30.559.10">
    <property type="entry name" value="Chloramphenicol acetyltransferase-like domain"/>
    <property type="match status" value="3"/>
</dbReference>
<dbReference type="InterPro" id="IPR010071">
    <property type="entry name" value="AA_adenyl_dom"/>
</dbReference>
<dbReference type="CDD" id="cd19531">
    <property type="entry name" value="LCL_NRPS-like"/>
    <property type="match status" value="2"/>
</dbReference>
<sequence length="3363" mass="376528">MLQPERDLSISPLFQAMFVMQQDMTATQHAPGHEEPREAGVSGALDVEHTTTKFDLSLFVSVRETGLYCGIEYCRDLFEPATIGRMLEHWQILLEGIVAQPEQPILSLPLLTEAEKHQVLVEWNATEAAYPEQASIPHLFEGQVLRTPDAEALVYEGSSLTYRELNRRANLLACELRSRGVKADTLVGVCMERSVEMVVALLGVLKAGGAYVPMDPAYPQERLAYMLEDAAVSVLLTQSALREQLPQQSARVFTLDAGWGADGNGELDNLTPNYRPEHLIYMIYTSGSTGQPKGVMNTHRGVCNRLHWMQQEYQLTAEDRVLQKTPFSFDVSVWEFFWPLISGATLVMARPGGQSDAAYLARLIEEQRISTLHFVPSMLHAFLLEPELEARCQSLKRVICSGEVLTYELQERFFARLKTQLHNLYGPTEAAIDVTYWACQSGSKESVIPIGRPIANTQIYILDEAQQPVPVGVSGELYIGGVGVARGYHQRPELNREKFIPDPSNKDEGARLFRSGDLARYRPDGVIEFLGRIDHQVKIRGFRIELGEIEAALARHAAIHECVVIAREDTPGDKRLVAYIVPAANASPSREALRAFLLAVLPDYMVPAFFVLLDTLPLTVNGKLDRQALPIPDHARPELAEEFVQPRTPSEEILAGIWSSVLGIGEVGVHDNFFVLGGDSIRSIQVLSQARERGLHFTLQQLFQHQTIYALAQVLKQEEARLLLAEQLPPFALLTPDDRANVPLGVEDAYPLARLQAGMLFHSQYSPGTAIYHDINSYHVQARFDEQCLRAALQQLAAYHAVLRTSFELEAYSEPVQLVHASVEIPLRVADMRQIALTEQEQSIAQWIEQDKADPFDWRQAPLLRFHVHLRTEESFQLSLSFHHSILDGWSVASLLTELFRSYLALLKQGEQTPSLPPPSVQFRDFVALERRAIKPDVTQRYWQEKLAGSTRLQLPQGKPGERISQVASGVHVEAVPISLELSQQLKQLAREAAVPIKSVLLAAHLRVLQLLSGQRDILTGLVSNGRPEIADGERILGLFLNTLPLRQQLAGGTWFDLVKQTFESECELLPHRWYPLAEMQRVQGGHRLFETIFNFLHFHVYQDVLSPEAPTAQDLRVVGRQGFEKTNFVLAANFSLDPLSSHVRLALRGDATVLNRGQIEAVAHYYANTLNAMANDPHGRYETPSLLTEQETRQLITLWNATSADYPRDKGLHELFVEQAERIPERIALVSGEQHLTYAALEQRVERVAAHISALDMNADRLVGVYMERSLEMMIAILGVLRAGGAYIPLDPTYPRERLAFMIEDSRLAVVLAQPALQHDLPIPVRHVACIQQNGEVEQFQWENDATESQMSTLQGQLAYVIYTSGSTGRPKGTTITHSSVVNFIQSMCQRPGITEDDSILAVTSLSFDIAVLELLLPLTIGARVHLVGWDIAADGAKLAAYLADMAVTLMQATPTTWRLLLGAGWRGEERLKMLCGGEVLPLELAAQLVPKGASLWNMYGPTETTIWSTTGRIAPEPASISIGQPIANTQVYVLNAYYQPVPVGVTGELYIAGNGLARGYLHHPGLTAERFLPDPFCPDGARMYRTGDLARWLADGTLECLGRVDSQVKLRGFRIELSEIEEVLNQSPAVRANAVIVRDDDQGGKRLVAYVVLEPGAASSRIELRRYLQGRLPEYMLPTHFVLLEQLPLTPNGKIDRKALPMPASQEDEENSWAEARTPIEEALVEIWRAVLEVPRVGIHDNFFELGGHSLLATQLMARVRTVLQVTLPLRTLFDAPTVVLLAPLVEQAMRGIAQEPSIAPLRVTTRPVVLPLSFAQQRLWFLDRLEPQSTAYLISNARLLRGELDLVALGRSIQALVQRHESLRTIIQVQNDEPAQFISPARGYRLPIIDLRGLQEDARQRSARMLVTQEAQQPCDLMRGPLFRCSFVRLADEEGVLLVTMHHIISDAWSMQLFYSELRHLYQALTSDDAPTLPALPVQYPDYALWQRGWLQGEVLATQMAYWQAQLADVPALDLPTDYLRPPLQSYRGATLSLEVAKTLQDELHALAQREGVTMFMLLLAAFQVLLMRYTNQCDISVGTPITNRTRAELEHIIGLFVNTLVLRTDLSGNPSFVDLLARVREVALGAYTYQDIPFEQLVEALQPTRDMSRSPLFQVMFTTQQVRPTTSGTVETVAVQSLKVEQQTARFDLTLSVTMSPQGLYCSVEYSTDLFKAQTISTLLQHWQTLLEAIVRTPRARLADLSIVTEAEYQLIADSQKSRSQTWPIAQYPHTLFARQAEQTPDAVATLYGDEHITYGLLEQRANSLAQELRRRYAVGPDVAVGICLPRSLDMIIALLAVLKASGAYVPLDLAYPQERLRMIVEETQCAVVLTQTSLIDALAIMGASTLCLDAWRGKPYEQQEVIVPAHITPDNIAYIIYTSGSTGRPKGVLVPHGAMLNHCLSVADAYHMSVQDRVLQFASLSFDVAAEEIWPTLASGATLVLCAQETLASLTDLLALSARQQVTILNLPAAYWHTWVAELPQERTDVEALRLLVIGSDKVLTERLAEWKRCMPERIRWCNAYGPTETTITATVYEPGDTLPETAIVPIGFPLANVATYVLDQFMQPVPECVYGELYIGGPGVARGYLNNPQLTAAHFLPDPFSGVPGARVYRTGDIVRYRPGGALEIRGRQDAQVKVRGYRIELGEIEAALAEHPAIQACIVLALPDKTGEHQRLVAYCIGQTHDLPSTGELRTYLQKKLPAYMLPATFVTLAAFPLRPNGKVDYAALAHQTIDEPATTAERTGERTTVEELLAAIWCNALDSAQARLQDDFFLVGGNSLLAMRLLARIRAELQVEIPVRTLFEHSTFGALLQHIEHALRSEWLSDQPPLVPVSRQQALPLSFAQQRLWFLYKLDPTSPAYLIPHVRRLYGPLDMAIFGRSIAELLRRHESLRTTFEMRGDEAVQVIGLAPRAYCVPVIDLEELPATRREQEILRLREDETRVPFRLERGPLLRAWLLKSDHQAHTFLATMHHISSDGWSMQIFERELLALYEAFTAGLPSPLPPLAIQYADYALWQRQWLQGAVLERHLDYWIPQLSGAAPVTLPVDHPYPEMPSHQGVAHLFKLSGALTQALIQLSHQEHVTLFMTLITAFQVLLYRYSGQRDIVVGTDSANRTLLETESLIGFFINVLPLRTSLHGQPSFRELLKRVREVVLGAMTHQETPFDLLVEKLVPTDRQQRLPLVQVLFVMQDMAQDTPREPAGGQSDEQSYQALADVARAAKFDLALFLYEMDGQLYGTLNYRRELFEAQTIATMMQRWTALLDQVTHQIDLPIEHLTFLAPGEHQQRQEQEHHLRQQMRSQADEWFELPGFDLADDAQ</sequence>
<evidence type="ECO:0000256" key="2">
    <source>
        <dbReference type="ARBA" id="ARBA00022450"/>
    </source>
</evidence>
<dbReference type="InterPro" id="IPR020845">
    <property type="entry name" value="AMP-binding_CS"/>
</dbReference>
<dbReference type="Gene3D" id="1.10.1200.10">
    <property type="entry name" value="ACP-like"/>
    <property type="match status" value="3"/>
</dbReference>
<keyword evidence="6" id="KW-1185">Reference proteome</keyword>
<dbReference type="CDD" id="cd12116">
    <property type="entry name" value="A_NRPS_Ta1_like"/>
    <property type="match status" value="1"/>
</dbReference>
<dbReference type="InterPro" id="IPR006162">
    <property type="entry name" value="Ppantetheine_attach_site"/>
</dbReference>
<dbReference type="Pfam" id="PF00501">
    <property type="entry name" value="AMP-binding"/>
    <property type="match status" value="3"/>
</dbReference>
<keyword evidence="2" id="KW-0596">Phosphopantetheine</keyword>
<protein>
    <recommendedName>
        <fullName evidence="4">Carrier domain-containing protein</fullName>
    </recommendedName>
</protein>
<dbReference type="PROSITE" id="PS00455">
    <property type="entry name" value="AMP_BINDING"/>
    <property type="match status" value="3"/>
</dbReference>
<evidence type="ECO:0000256" key="1">
    <source>
        <dbReference type="ARBA" id="ARBA00001957"/>
    </source>
</evidence>
<dbReference type="NCBIfam" id="NF003417">
    <property type="entry name" value="PRK04813.1"/>
    <property type="match status" value="3"/>
</dbReference>
<dbReference type="NCBIfam" id="TIGR01733">
    <property type="entry name" value="AA-adenyl-dom"/>
    <property type="match status" value="3"/>
</dbReference>
<feature type="domain" description="Carrier" evidence="4">
    <location>
        <begin position="1717"/>
        <end position="1792"/>
    </location>
</feature>
<dbReference type="InterPro" id="IPR000873">
    <property type="entry name" value="AMP-dep_synth/lig_dom"/>
</dbReference>
<dbReference type="Pfam" id="PF13193">
    <property type="entry name" value="AMP-binding_C"/>
    <property type="match status" value="3"/>
</dbReference>
<dbReference type="Gene3D" id="3.40.50.980">
    <property type="match status" value="6"/>
</dbReference>
<keyword evidence="3" id="KW-0597">Phosphoprotein</keyword>
<reference evidence="5 6" key="1">
    <citation type="journal article" date="2021" name="Int. J. Syst. Evol. Microbiol.">
        <title>Reticulibacter mediterranei gen. nov., sp. nov., within the new family Reticulibacteraceae fam. nov., and Ktedonospora formicarum gen. nov., sp. nov., Ktedonobacter robiniae sp. nov., Dictyobacter formicarum sp. nov. and Dictyobacter arantiisoli sp. nov., belonging to the class Ktedonobacteria.</title>
        <authorList>
            <person name="Yabe S."/>
            <person name="Zheng Y."/>
            <person name="Wang C.M."/>
            <person name="Sakai Y."/>
            <person name="Abe K."/>
            <person name="Yokota A."/>
            <person name="Donadio S."/>
            <person name="Cavaletti L."/>
            <person name="Monciardini P."/>
        </authorList>
    </citation>
    <scope>NUCLEOTIDE SEQUENCE [LARGE SCALE GENOMIC DNA]</scope>
    <source>
        <strain evidence="5 6">SOSP1-30</strain>
    </source>
</reference>
<evidence type="ECO:0000259" key="4">
    <source>
        <dbReference type="PROSITE" id="PS50075"/>
    </source>
</evidence>
<dbReference type="InterPro" id="IPR001242">
    <property type="entry name" value="Condensation_dom"/>
</dbReference>
<dbReference type="Pfam" id="PF00550">
    <property type="entry name" value="PP-binding"/>
    <property type="match status" value="3"/>
</dbReference>
<dbReference type="Gene3D" id="3.30.559.30">
    <property type="entry name" value="Nonribosomal peptide synthetase, condensation domain"/>
    <property type="match status" value="4"/>
</dbReference>
<comment type="caution">
    <text evidence="5">The sequence shown here is derived from an EMBL/GenBank/DDBJ whole genome shotgun (WGS) entry which is preliminary data.</text>
</comment>
<dbReference type="PANTHER" id="PTHR45527">
    <property type="entry name" value="NONRIBOSOMAL PEPTIDE SYNTHETASE"/>
    <property type="match status" value="1"/>
</dbReference>
<organism evidence="5 6">
    <name type="scientific">Ktedonobacter robiniae</name>
    <dbReference type="NCBI Taxonomy" id="2778365"/>
    <lineage>
        <taxon>Bacteria</taxon>
        <taxon>Bacillati</taxon>
        <taxon>Chloroflexota</taxon>
        <taxon>Ktedonobacteria</taxon>
        <taxon>Ktedonobacterales</taxon>
        <taxon>Ktedonobacteraceae</taxon>
        <taxon>Ktedonobacter</taxon>
    </lineage>
</organism>
<comment type="cofactor">
    <cofactor evidence="1">
        <name>pantetheine 4'-phosphate</name>
        <dbReference type="ChEBI" id="CHEBI:47942"/>
    </cofactor>
</comment>
<dbReference type="SUPFAM" id="SSF52777">
    <property type="entry name" value="CoA-dependent acyltransferases"/>
    <property type="match status" value="7"/>
</dbReference>
<dbReference type="SUPFAM" id="SSF47336">
    <property type="entry name" value="ACP-like"/>
    <property type="match status" value="3"/>
</dbReference>
<dbReference type="InterPro" id="IPR009081">
    <property type="entry name" value="PP-bd_ACP"/>
</dbReference>
<feature type="domain" description="Carrier" evidence="4">
    <location>
        <begin position="2788"/>
        <end position="2863"/>
    </location>
</feature>
<proteinExistence type="predicted"/>
<dbReference type="InterPro" id="IPR045851">
    <property type="entry name" value="AMP-bd_C_sf"/>
</dbReference>
<dbReference type="Gene3D" id="3.30.300.30">
    <property type="match status" value="3"/>
</dbReference>
<dbReference type="EMBL" id="BNJG01000004">
    <property type="protein sequence ID" value="GHO60113.1"/>
    <property type="molecule type" value="Genomic_DNA"/>
</dbReference>
<evidence type="ECO:0000313" key="6">
    <source>
        <dbReference type="Proteomes" id="UP000654345"/>
    </source>
</evidence>
<accession>A0ABQ3V526</accession>
<dbReference type="SMART" id="SM00823">
    <property type="entry name" value="PKS_PP"/>
    <property type="match status" value="3"/>
</dbReference>
<gene>
    <name evidence="5" type="ORF">KSB_85880</name>
</gene>
<name>A0ABQ3V526_9CHLR</name>
<dbReference type="PROSITE" id="PS00012">
    <property type="entry name" value="PHOSPHOPANTETHEINE"/>
    <property type="match status" value="1"/>
</dbReference>
<dbReference type="InterPro" id="IPR020806">
    <property type="entry name" value="PKS_PP-bd"/>
</dbReference>
<dbReference type="PROSITE" id="PS50075">
    <property type="entry name" value="CARRIER"/>
    <property type="match status" value="3"/>
</dbReference>
<evidence type="ECO:0000256" key="3">
    <source>
        <dbReference type="ARBA" id="ARBA00022553"/>
    </source>
</evidence>
<dbReference type="Proteomes" id="UP000654345">
    <property type="component" value="Unassembled WGS sequence"/>
</dbReference>
<dbReference type="SUPFAM" id="SSF56801">
    <property type="entry name" value="Acetyl-CoA synthetase-like"/>
    <property type="match status" value="3"/>
</dbReference>
<dbReference type="CDD" id="cd17646">
    <property type="entry name" value="A_NRPS_AB3403-like"/>
    <property type="match status" value="1"/>
</dbReference>
<dbReference type="Pfam" id="PF00668">
    <property type="entry name" value="Condensation"/>
    <property type="match status" value="4"/>
</dbReference>
<dbReference type="InterPro" id="IPR023213">
    <property type="entry name" value="CAT-like_dom_sf"/>
</dbReference>
<dbReference type="CDD" id="cd05930">
    <property type="entry name" value="A_NRPS"/>
    <property type="match status" value="1"/>
</dbReference>